<dbReference type="GeneID" id="70248991"/>
<gene>
    <name evidence="7" type="ORF">BGW36DRAFT_401080</name>
</gene>
<comment type="subcellular location">
    <subcellularLocation>
        <location evidence="1">Nucleus</location>
    </subcellularLocation>
</comment>
<sequence length="529" mass="59214">MLKSKHGCWTCRLRRKRCDEVHPACTACASRNITCHGYGDKPDWMDGGDSEKIEAKRIKKEIQSNLRLKNEKSNRADTESQYQPNGGQYRGDDIMVPLLAVDSNSVHAFVNTHAGTRREISDKITSYREAELLMHYMDYVFPLQFRFHTPDVSGRGWLMWLLVKTGPLYHAALSLSALHQSIYFSNVFGNTYAELSVYHAKALRDLQQFLHHLQISEDGDEKSRQIEVMACGVSLISFELFQGGVSDWQLHLNALISILTSRSSSSLAEMLGGTQETNGTRKGSPHWQQTASSFFITVILWFDLLACASTGQAPRMPYRYLIDSNIVNMSNYMGVQNWAMRAIGDIAALSVWKDNSGGHDFELISQGQAIEQGLEDGLRSLDNISLLGASVMTTNLSTQQNKVPGVTRAFATAALVQLRTVLYGSTTTSHPIRDVVARNIEAMKSIHDEQDFRGLVWPICISGSMAEAAQQPFYESIVKEVLGDKTRDFGNCATILQILTRCWEMRRLDPHSSVRWVSAMAEIGTCLLV</sequence>
<dbReference type="CDD" id="cd00067">
    <property type="entry name" value="GAL4"/>
    <property type="match status" value="1"/>
</dbReference>
<dbReference type="PANTHER" id="PTHR37534">
    <property type="entry name" value="TRANSCRIPTIONAL ACTIVATOR PROTEIN UGA3"/>
    <property type="match status" value="1"/>
</dbReference>
<dbReference type="GO" id="GO:0000976">
    <property type="term" value="F:transcription cis-regulatory region binding"/>
    <property type="evidence" value="ECO:0007669"/>
    <property type="project" value="TreeGrafter"/>
</dbReference>
<dbReference type="GO" id="GO:0008270">
    <property type="term" value="F:zinc ion binding"/>
    <property type="evidence" value="ECO:0007669"/>
    <property type="project" value="InterPro"/>
</dbReference>
<dbReference type="PROSITE" id="PS00463">
    <property type="entry name" value="ZN2_CY6_FUNGAL_1"/>
    <property type="match status" value="1"/>
</dbReference>
<dbReference type="PANTHER" id="PTHR37534:SF26">
    <property type="entry name" value="TRANSCRIPTION FACTOR, PUTATIVE-RELATED"/>
    <property type="match status" value="1"/>
</dbReference>
<evidence type="ECO:0000256" key="4">
    <source>
        <dbReference type="ARBA" id="ARBA00023163"/>
    </source>
</evidence>
<dbReference type="Proteomes" id="UP001201262">
    <property type="component" value="Unassembled WGS sequence"/>
</dbReference>
<dbReference type="GO" id="GO:0045944">
    <property type="term" value="P:positive regulation of transcription by RNA polymerase II"/>
    <property type="evidence" value="ECO:0007669"/>
    <property type="project" value="TreeGrafter"/>
</dbReference>
<evidence type="ECO:0000259" key="6">
    <source>
        <dbReference type="PROSITE" id="PS50048"/>
    </source>
</evidence>
<reference evidence="7" key="1">
    <citation type="submission" date="2021-12" db="EMBL/GenBank/DDBJ databases">
        <title>Convergent genome expansion in fungi linked to evolution of root-endophyte symbiosis.</title>
        <authorList>
            <consortium name="DOE Joint Genome Institute"/>
            <person name="Ke Y.-H."/>
            <person name="Bonito G."/>
            <person name="Liao H.-L."/>
            <person name="Looney B."/>
            <person name="Rojas-Flechas A."/>
            <person name="Nash J."/>
            <person name="Hameed K."/>
            <person name="Schadt C."/>
            <person name="Martin F."/>
            <person name="Crous P.W."/>
            <person name="Miettinen O."/>
            <person name="Magnuson J.K."/>
            <person name="Labbe J."/>
            <person name="Jacobson D."/>
            <person name="Doktycz M.J."/>
            <person name="Veneault-Fourrey C."/>
            <person name="Kuo A."/>
            <person name="Mondo S."/>
            <person name="Calhoun S."/>
            <person name="Riley R."/>
            <person name="Ohm R."/>
            <person name="LaButti K."/>
            <person name="Andreopoulos B."/>
            <person name="Pangilinan J."/>
            <person name="Nolan M."/>
            <person name="Tritt A."/>
            <person name="Clum A."/>
            <person name="Lipzen A."/>
            <person name="Daum C."/>
            <person name="Barry K."/>
            <person name="Grigoriev I.V."/>
            <person name="Vilgalys R."/>
        </authorList>
    </citation>
    <scope>NUCLEOTIDE SEQUENCE</scope>
    <source>
        <strain evidence="7">PMI_201</strain>
    </source>
</reference>
<evidence type="ECO:0000256" key="3">
    <source>
        <dbReference type="ARBA" id="ARBA00023125"/>
    </source>
</evidence>
<dbReference type="EMBL" id="JAJTJA010000013">
    <property type="protein sequence ID" value="KAH8690698.1"/>
    <property type="molecule type" value="Genomic_DNA"/>
</dbReference>
<dbReference type="PROSITE" id="PS50048">
    <property type="entry name" value="ZN2_CY6_FUNGAL_2"/>
    <property type="match status" value="1"/>
</dbReference>
<dbReference type="GO" id="GO:0000981">
    <property type="term" value="F:DNA-binding transcription factor activity, RNA polymerase II-specific"/>
    <property type="evidence" value="ECO:0007669"/>
    <property type="project" value="InterPro"/>
</dbReference>
<dbReference type="SMART" id="SM00066">
    <property type="entry name" value="GAL4"/>
    <property type="match status" value="1"/>
</dbReference>
<keyword evidence="8" id="KW-1185">Reference proteome</keyword>
<dbReference type="InterPro" id="IPR021858">
    <property type="entry name" value="Fun_TF"/>
</dbReference>
<proteinExistence type="predicted"/>
<name>A0AAD4PVH3_9EURO</name>
<keyword evidence="5" id="KW-0539">Nucleus</keyword>
<comment type="caution">
    <text evidence="7">The sequence shown here is derived from an EMBL/GenBank/DDBJ whole genome shotgun (WGS) entry which is preliminary data.</text>
</comment>
<keyword evidence="4" id="KW-0804">Transcription</keyword>
<evidence type="ECO:0000256" key="5">
    <source>
        <dbReference type="ARBA" id="ARBA00023242"/>
    </source>
</evidence>
<organism evidence="7 8">
    <name type="scientific">Talaromyces proteolyticus</name>
    <dbReference type="NCBI Taxonomy" id="1131652"/>
    <lineage>
        <taxon>Eukaryota</taxon>
        <taxon>Fungi</taxon>
        <taxon>Dikarya</taxon>
        <taxon>Ascomycota</taxon>
        <taxon>Pezizomycotina</taxon>
        <taxon>Eurotiomycetes</taxon>
        <taxon>Eurotiomycetidae</taxon>
        <taxon>Eurotiales</taxon>
        <taxon>Trichocomaceae</taxon>
        <taxon>Talaromyces</taxon>
        <taxon>Talaromyces sect. Bacilispori</taxon>
    </lineage>
</organism>
<dbReference type="Pfam" id="PF11951">
    <property type="entry name" value="Fungal_trans_2"/>
    <property type="match status" value="1"/>
</dbReference>
<dbReference type="RefSeq" id="XP_046066894.1">
    <property type="nucleotide sequence ID" value="XM_046218704.1"/>
</dbReference>
<dbReference type="InterPro" id="IPR036864">
    <property type="entry name" value="Zn2-C6_fun-type_DNA-bd_sf"/>
</dbReference>
<dbReference type="GO" id="GO:0005634">
    <property type="term" value="C:nucleus"/>
    <property type="evidence" value="ECO:0007669"/>
    <property type="project" value="UniProtKB-SubCell"/>
</dbReference>
<dbReference type="Gene3D" id="4.10.240.10">
    <property type="entry name" value="Zn(2)-C6 fungal-type DNA-binding domain"/>
    <property type="match status" value="1"/>
</dbReference>
<keyword evidence="2" id="KW-0805">Transcription regulation</keyword>
<dbReference type="InterPro" id="IPR001138">
    <property type="entry name" value="Zn2Cys6_DnaBD"/>
</dbReference>
<dbReference type="SUPFAM" id="SSF57701">
    <property type="entry name" value="Zn2/Cys6 DNA-binding domain"/>
    <property type="match status" value="1"/>
</dbReference>
<keyword evidence="3" id="KW-0238">DNA-binding</keyword>
<accession>A0AAD4PVH3</accession>
<evidence type="ECO:0000256" key="2">
    <source>
        <dbReference type="ARBA" id="ARBA00023015"/>
    </source>
</evidence>
<protein>
    <submittedName>
        <fullName evidence="7">Fungal-specific transcription factor domain-containing protein</fullName>
    </submittedName>
</protein>
<dbReference type="AlphaFoldDB" id="A0AAD4PVH3"/>
<evidence type="ECO:0000313" key="8">
    <source>
        <dbReference type="Proteomes" id="UP001201262"/>
    </source>
</evidence>
<dbReference type="Pfam" id="PF00172">
    <property type="entry name" value="Zn_clus"/>
    <property type="match status" value="1"/>
</dbReference>
<feature type="domain" description="Zn(2)-C6 fungal-type" evidence="6">
    <location>
        <begin position="7"/>
        <end position="35"/>
    </location>
</feature>
<evidence type="ECO:0000313" key="7">
    <source>
        <dbReference type="EMBL" id="KAH8690698.1"/>
    </source>
</evidence>
<evidence type="ECO:0000256" key="1">
    <source>
        <dbReference type="ARBA" id="ARBA00004123"/>
    </source>
</evidence>